<keyword evidence="2 5" id="KW-0132">Cell division</keyword>
<name>A0A2U1V6J0_9PROT</name>
<evidence type="ECO:0000313" key="9">
    <source>
        <dbReference type="EMBL" id="PWC29512.1"/>
    </source>
</evidence>
<comment type="subcellular location">
    <subcellularLocation>
        <location evidence="5">Cell membrane</location>
        <topology evidence="5">Peripheral membrane protein</topology>
        <orientation evidence="5">Cytoplasmic side</orientation>
    </subcellularLocation>
    <text evidence="5">Localizes to the Z ring in an FtsZ-dependent manner. Targeted to the membrane through a conserved C-terminal amphipathic helix.</text>
</comment>
<keyword evidence="4 5" id="KW-0131">Cell cycle</keyword>
<keyword evidence="1 5" id="KW-1003">Cell membrane</keyword>
<dbReference type="SUPFAM" id="SSF53067">
    <property type="entry name" value="Actin-like ATPase domain"/>
    <property type="match status" value="2"/>
</dbReference>
<dbReference type="CDD" id="cd24048">
    <property type="entry name" value="ASKHA_NBD_FtsA"/>
    <property type="match status" value="1"/>
</dbReference>
<dbReference type="Proteomes" id="UP000245048">
    <property type="component" value="Unassembled WGS sequence"/>
</dbReference>
<dbReference type="InterPro" id="IPR003494">
    <property type="entry name" value="SHS2_FtsA"/>
</dbReference>
<dbReference type="PIRSF" id="PIRSF003101">
    <property type="entry name" value="FtsA"/>
    <property type="match status" value="1"/>
</dbReference>
<accession>A0A2U1V6J0</accession>
<dbReference type="Pfam" id="PF02491">
    <property type="entry name" value="SHS2_FTSA"/>
    <property type="match status" value="1"/>
</dbReference>
<comment type="similarity">
    <text evidence="5 6">Belongs to the FtsA/MreB family.</text>
</comment>
<dbReference type="Gene3D" id="3.30.420.40">
    <property type="match status" value="1"/>
</dbReference>
<evidence type="ECO:0000256" key="5">
    <source>
        <dbReference type="HAMAP-Rule" id="MF_02033"/>
    </source>
</evidence>
<evidence type="ECO:0000256" key="3">
    <source>
        <dbReference type="ARBA" id="ARBA00023136"/>
    </source>
</evidence>
<dbReference type="PANTHER" id="PTHR32432:SF4">
    <property type="entry name" value="CELL DIVISION PROTEIN FTSA"/>
    <property type="match status" value="1"/>
</dbReference>
<keyword evidence="3 5" id="KW-0472">Membrane</keyword>
<dbReference type="PANTHER" id="PTHR32432">
    <property type="entry name" value="CELL DIVISION PROTEIN FTSA-RELATED"/>
    <property type="match status" value="1"/>
</dbReference>
<dbReference type="EMBL" id="PDOA01000003">
    <property type="protein sequence ID" value="PWC29512.1"/>
    <property type="molecule type" value="Genomic_DNA"/>
</dbReference>
<dbReference type="RefSeq" id="WP_109516086.1">
    <property type="nucleotide sequence ID" value="NZ_JBHSCH010000091.1"/>
</dbReference>
<keyword evidence="10" id="KW-1185">Reference proteome</keyword>
<dbReference type="HAMAP" id="MF_02033">
    <property type="entry name" value="FtsA"/>
    <property type="match status" value="1"/>
</dbReference>
<dbReference type="SMART" id="SM00842">
    <property type="entry name" value="FtsA"/>
    <property type="match status" value="1"/>
</dbReference>
<dbReference type="GO" id="GO:0032153">
    <property type="term" value="C:cell division site"/>
    <property type="evidence" value="ECO:0007669"/>
    <property type="project" value="UniProtKB-UniRule"/>
</dbReference>
<evidence type="ECO:0000313" key="10">
    <source>
        <dbReference type="Proteomes" id="UP000245048"/>
    </source>
</evidence>
<comment type="function">
    <text evidence="5 6">Cell division protein that is involved in the assembly of the Z ring. May serve as a membrane anchor for the Z ring.</text>
</comment>
<reference evidence="10" key="1">
    <citation type="submission" date="2017-10" db="EMBL/GenBank/DDBJ databases">
        <authorList>
            <person name="Toshchakov S.V."/>
            <person name="Goeva M.A."/>
        </authorList>
    </citation>
    <scope>NUCLEOTIDE SEQUENCE [LARGE SCALE GENOMIC DNA]</scope>
    <source>
        <strain evidence="10">JR1/69-1-13</strain>
    </source>
</reference>
<comment type="caution">
    <text evidence="9">The sequence shown here is derived from an EMBL/GenBank/DDBJ whole genome shotgun (WGS) entry which is preliminary data.</text>
</comment>
<dbReference type="GO" id="GO:0043093">
    <property type="term" value="P:FtsZ-dependent cytokinesis"/>
    <property type="evidence" value="ECO:0007669"/>
    <property type="project" value="UniProtKB-UniRule"/>
</dbReference>
<evidence type="ECO:0000256" key="4">
    <source>
        <dbReference type="ARBA" id="ARBA00023306"/>
    </source>
</evidence>
<dbReference type="InterPro" id="IPR043129">
    <property type="entry name" value="ATPase_NBD"/>
</dbReference>
<dbReference type="Pfam" id="PF14450">
    <property type="entry name" value="FtsA"/>
    <property type="match status" value="1"/>
</dbReference>
<evidence type="ECO:0000256" key="2">
    <source>
        <dbReference type="ARBA" id="ARBA00022618"/>
    </source>
</evidence>
<evidence type="ECO:0000256" key="7">
    <source>
        <dbReference type="SAM" id="MobiDB-lite"/>
    </source>
</evidence>
<evidence type="ECO:0000256" key="6">
    <source>
        <dbReference type="PIRNR" id="PIRNR003101"/>
    </source>
</evidence>
<protein>
    <recommendedName>
        <fullName evidence="5 6">Cell division protein FtsA</fullName>
    </recommendedName>
</protein>
<organism evidence="9 10">
    <name type="scientific">Teichococcus aestuarii</name>
    <dbReference type="NCBI Taxonomy" id="568898"/>
    <lineage>
        <taxon>Bacteria</taxon>
        <taxon>Pseudomonadati</taxon>
        <taxon>Pseudomonadota</taxon>
        <taxon>Alphaproteobacteria</taxon>
        <taxon>Acetobacterales</taxon>
        <taxon>Roseomonadaceae</taxon>
        <taxon>Roseomonas</taxon>
    </lineage>
</organism>
<sequence length="433" mass="45701">MRNPPRIATAEPPPGAPAAPRRRRARSGPFGVLDIGTTKIVCLIARVENDGQARILGCGWQRARGIKGGNIVDLHEAEQCIRAAVAQAEDAAEVKLAGAIVNLSCGQPGSRLMNIQWPIGGRAVVDADLRAVLGEGRRRAVDDGRETVHAAALGFTIDATSGVEDPRNMVCEALVAQMHLVDAASASLRNLGVCLHGCDLEVEELVSAPYASALSVLVEDERQLGATVVDMGGGTTSIAVYGEGHLLHTAQIPVGGWQVTNDLARGLATPIAHAERIKILDGSALNGGDDAKTMVNVPQVGEDDDHLVSIPRASIVNIIRPRIEETLELVRDRLNAAALGRDAGSRVVLTGGASQLVGLRELAAQILDRPVRLGRPAMVRGLPETAQGPDFATTLGLVAWGTGEGRPLLDIDPGPERGNGKFARFVNWLRDRV</sequence>
<evidence type="ECO:0000259" key="8">
    <source>
        <dbReference type="SMART" id="SM00842"/>
    </source>
</evidence>
<dbReference type="InterPro" id="IPR050696">
    <property type="entry name" value="FtsA/MreB"/>
</dbReference>
<feature type="region of interest" description="Disordered" evidence="7">
    <location>
        <begin position="1"/>
        <end position="29"/>
    </location>
</feature>
<dbReference type="NCBIfam" id="TIGR01174">
    <property type="entry name" value="ftsA"/>
    <property type="match status" value="1"/>
</dbReference>
<gene>
    <name evidence="5 9" type="primary">ftsA</name>
    <name evidence="9" type="ORF">CR165_06065</name>
</gene>
<dbReference type="AlphaFoldDB" id="A0A2U1V6J0"/>
<comment type="subunit">
    <text evidence="5">Self-interacts. Interacts with FtsZ.</text>
</comment>
<dbReference type="OrthoDB" id="9810567at2"/>
<feature type="domain" description="SHS2" evidence="8">
    <location>
        <begin position="30"/>
        <end position="216"/>
    </location>
</feature>
<proteinExistence type="inferred from homology"/>
<dbReference type="InterPro" id="IPR020823">
    <property type="entry name" value="Cell_div_FtsA"/>
</dbReference>
<dbReference type="GO" id="GO:0009898">
    <property type="term" value="C:cytoplasmic side of plasma membrane"/>
    <property type="evidence" value="ECO:0007669"/>
    <property type="project" value="UniProtKB-UniRule"/>
</dbReference>
<evidence type="ECO:0000256" key="1">
    <source>
        <dbReference type="ARBA" id="ARBA00022475"/>
    </source>
</evidence>